<name>A0A8S5S2A2_9CAUD</name>
<organism evidence="1">
    <name type="scientific">Siphoviridae sp. ctCIv11</name>
    <dbReference type="NCBI Taxonomy" id="2827806"/>
    <lineage>
        <taxon>Viruses</taxon>
        <taxon>Duplodnaviria</taxon>
        <taxon>Heunggongvirae</taxon>
        <taxon>Uroviricota</taxon>
        <taxon>Caudoviricetes</taxon>
    </lineage>
</organism>
<reference evidence="1" key="1">
    <citation type="journal article" date="2021" name="Proc. Natl. Acad. Sci. U.S.A.">
        <title>A Catalog of Tens of Thousands of Viruses from Human Metagenomes Reveals Hidden Associations with Chronic Diseases.</title>
        <authorList>
            <person name="Tisza M.J."/>
            <person name="Buck C.B."/>
        </authorList>
    </citation>
    <scope>NUCLEOTIDE SEQUENCE</scope>
    <source>
        <strain evidence="1">CtCIv11</strain>
    </source>
</reference>
<protein>
    <submittedName>
        <fullName evidence="1">Uncharacterized protein</fullName>
    </submittedName>
</protein>
<dbReference type="EMBL" id="BK032513">
    <property type="protein sequence ID" value="DAF45040.1"/>
    <property type="molecule type" value="Genomic_DNA"/>
</dbReference>
<accession>A0A8S5S2A2</accession>
<proteinExistence type="predicted"/>
<sequence length="55" mass="6314">MLNPLSNFANLSFHQKCRFLPSYFKVLTNFISSDFLLDGILTVTSSHTSRLLKYS</sequence>
<evidence type="ECO:0000313" key="1">
    <source>
        <dbReference type="EMBL" id="DAF45040.1"/>
    </source>
</evidence>